<protein>
    <submittedName>
        <fullName evidence="3">Phosphotransferase system eiib component type 2/3</fullName>
    </submittedName>
</protein>
<dbReference type="Pfam" id="PF02302">
    <property type="entry name" value="PTS_IIB"/>
    <property type="match status" value="1"/>
</dbReference>
<evidence type="ECO:0000256" key="1">
    <source>
        <dbReference type="ARBA" id="ARBA00022679"/>
    </source>
</evidence>
<feature type="domain" description="Phosphotransferase system EIIB component type 2/3" evidence="2">
    <location>
        <begin position="6"/>
        <end position="61"/>
    </location>
</feature>
<evidence type="ECO:0000313" key="3">
    <source>
        <dbReference type="EMBL" id="VBB05076.1"/>
    </source>
</evidence>
<keyword evidence="1 3" id="KW-0808">Transferase</keyword>
<reference evidence="3 4" key="1">
    <citation type="submission" date="2018-06" db="EMBL/GenBank/DDBJ databases">
        <authorList>
            <person name="Strepis N."/>
        </authorList>
    </citation>
    <scope>NUCLEOTIDE SEQUENCE [LARGE SCALE GENOMIC DNA]</scope>
    <source>
        <strain evidence="3">LUCI</strain>
    </source>
</reference>
<dbReference type="EMBL" id="UPPP01000052">
    <property type="protein sequence ID" value="VBB05076.1"/>
    <property type="molecule type" value="Genomic_DNA"/>
</dbReference>
<keyword evidence="4" id="KW-1185">Reference proteome</keyword>
<dbReference type="CDD" id="cd05566">
    <property type="entry name" value="PTS_IIB_galactitol"/>
    <property type="match status" value="1"/>
</dbReference>
<proteinExistence type="predicted"/>
<dbReference type="SUPFAM" id="SSF52794">
    <property type="entry name" value="PTS system IIB component-like"/>
    <property type="match status" value="1"/>
</dbReference>
<evidence type="ECO:0000259" key="2">
    <source>
        <dbReference type="Pfam" id="PF02302"/>
    </source>
</evidence>
<accession>A0A498QY35</accession>
<dbReference type="Proteomes" id="UP000277811">
    <property type="component" value="Unassembled WGS sequence"/>
</dbReference>
<organism evidence="3 4">
    <name type="scientific">Lucifera butyrica</name>
    <dbReference type="NCBI Taxonomy" id="1351585"/>
    <lineage>
        <taxon>Bacteria</taxon>
        <taxon>Bacillati</taxon>
        <taxon>Bacillota</taxon>
        <taxon>Negativicutes</taxon>
        <taxon>Veillonellales</taxon>
        <taxon>Veillonellaceae</taxon>
        <taxon>Lucifera</taxon>
    </lineage>
</organism>
<dbReference type="GO" id="GO:0009401">
    <property type="term" value="P:phosphoenolpyruvate-dependent sugar phosphotransferase system"/>
    <property type="evidence" value="ECO:0007669"/>
    <property type="project" value="InterPro"/>
</dbReference>
<gene>
    <name evidence="3" type="ORF">LUCI_0282</name>
</gene>
<dbReference type="InterPro" id="IPR036095">
    <property type="entry name" value="PTS_EIIB-like_sf"/>
</dbReference>
<dbReference type="AlphaFoldDB" id="A0A498QY35"/>
<evidence type="ECO:0000313" key="4">
    <source>
        <dbReference type="Proteomes" id="UP000277811"/>
    </source>
</evidence>
<dbReference type="Gene3D" id="3.40.50.2300">
    <property type="match status" value="1"/>
</dbReference>
<dbReference type="GO" id="GO:0008982">
    <property type="term" value="F:protein-N(PI)-phosphohistidine-sugar phosphotransferase activity"/>
    <property type="evidence" value="ECO:0007669"/>
    <property type="project" value="InterPro"/>
</dbReference>
<dbReference type="OrthoDB" id="7065341at2"/>
<sequence>MRRFSVLSVCGSGTVTSSMIAEKLKDAMAERGIKITATEAKPTEALNLAISGKFDFITHTSPLPPAPYGIPTINAVGFLTGFGEEEFLDEVMRVIQELTSKLEEG</sequence>
<name>A0A498QY35_9FIRM</name>
<dbReference type="RefSeq" id="WP_122626083.1">
    <property type="nucleotide sequence ID" value="NZ_UPPP01000052.1"/>
</dbReference>
<dbReference type="InterPro" id="IPR003501">
    <property type="entry name" value="PTS_EIIB_2/3"/>
</dbReference>